<dbReference type="EMBL" id="CP121671">
    <property type="protein sequence ID" value="WFT74477.1"/>
    <property type="molecule type" value="Genomic_DNA"/>
</dbReference>
<protein>
    <recommendedName>
        <fullName evidence="4">DUF485 domain-containing protein</fullName>
    </recommendedName>
</protein>
<evidence type="ECO:0000256" key="1">
    <source>
        <dbReference type="SAM" id="Phobius"/>
    </source>
</evidence>
<feature type="transmembrane region" description="Helical" evidence="1">
    <location>
        <begin position="12"/>
        <end position="30"/>
    </location>
</feature>
<evidence type="ECO:0000313" key="3">
    <source>
        <dbReference type="Proteomes" id="UP001221597"/>
    </source>
</evidence>
<accession>A0ABY8IW79</accession>
<keyword evidence="1" id="KW-1133">Transmembrane helix</keyword>
<dbReference type="RefSeq" id="WP_283076474.1">
    <property type="nucleotide sequence ID" value="NZ_CP121671.1"/>
</dbReference>
<organism evidence="2 3">
    <name type="scientific">Halobacillus naozhouensis</name>
    <dbReference type="NCBI Taxonomy" id="554880"/>
    <lineage>
        <taxon>Bacteria</taxon>
        <taxon>Bacillati</taxon>
        <taxon>Bacillota</taxon>
        <taxon>Bacilli</taxon>
        <taxon>Bacillales</taxon>
        <taxon>Bacillaceae</taxon>
        <taxon>Halobacillus</taxon>
    </lineage>
</organism>
<dbReference type="Proteomes" id="UP001221597">
    <property type="component" value="Chromosome"/>
</dbReference>
<gene>
    <name evidence="2" type="ORF">P9989_19320</name>
</gene>
<keyword evidence="3" id="KW-1185">Reference proteome</keyword>
<feature type="transmembrane region" description="Helical" evidence="1">
    <location>
        <begin position="42"/>
        <end position="68"/>
    </location>
</feature>
<evidence type="ECO:0000313" key="2">
    <source>
        <dbReference type="EMBL" id="WFT74477.1"/>
    </source>
</evidence>
<name>A0ABY8IW79_9BACI</name>
<sequence>MKNRWWRWIRNSLIGIAVFGFAELLVIAYFDGTPINIQGVSGGIFGIIVAILFTSLFIFFVSAFIYGFTRVNALLERDIPREFEDR</sequence>
<keyword evidence="1" id="KW-0812">Transmembrane</keyword>
<reference evidence="2 3" key="1">
    <citation type="submission" date="2023-04" db="EMBL/GenBank/DDBJ databases">
        <title>Genome sequence of Halobacillus naozhouensis KACC 21980.</title>
        <authorList>
            <person name="Kim S."/>
            <person name="Heo J."/>
            <person name="Kwon S.-W."/>
        </authorList>
    </citation>
    <scope>NUCLEOTIDE SEQUENCE [LARGE SCALE GENOMIC DNA]</scope>
    <source>
        <strain evidence="2 3">KCTC 13234</strain>
    </source>
</reference>
<proteinExistence type="predicted"/>
<evidence type="ECO:0008006" key="4">
    <source>
        <dbReference type="Google" id="ProtNLM"/>
    </source>
</evidence>
<keyword evidence="1" id="KW-0472">Membrane</keyword>